<dbReference type="RefSeq" id="WP_069918121.1">
    <property type="nucleotide sequence ID" value="NZ_MEHK01000001.1"/>
</dbReference>
<comment type="caution">
    <text evidence="1">The sequence shown here is derived from an EMBL/GenBank/DDBJ whole genome shotgun (WGS) entry which is preliminary data.</text>
</comment>
<evidence type="ECO:0000313" key="2">
    <source>
        <dbReference type="Proteomes" id="UP000095705"/>
    </source>
</evidence>
<dbReference type="InterPro" id="IPR025855">
    <property type="entry name" value="Replic_Relax"/>
</dbReference>
<dbReference type="OrthoDB" id="4067054at2"/>
<dbReference type="STRING" id="36818.BGK67_00110"/>
<organism evidence="1 2">
    <name type="scientific">Streptomyces subrutilus</name>
    <dbReference type="NCBI Taxonomy" id="36818"/>
    <lineage>
        <taxon>Bacteria</taxon>
        <taxon>Bacillati</taxon>
        <taxon>Actinomycetota</taxon>
        <taxon>Actinomycetes</taxon>
        <taxon>Kitasatosporales</taxon>
        <taxon>Streptomycetaceae</taxon>
        <taxon>Streptomyces</taxon>
    </lineage>
</organism>
<dbReference type="Proteomes" id="UP000095705">
    <property type="component" value="Unassembled WGS sequence"/>
</dbReference>
<name>A0A1E5PKD9_9ACTN</name>
<sequence>MTSPTVIQPDTSDTYAHQALALIAQHRLLATTQIHQMLMPHTPPRKVHKVLMPLRAEGLIAHTVLGGRSGLQAHFLTPAGIQAVSDWPELRGRNADPITSPTAAALRSAHTLTGVRAHLAFLTDARTRQDEYQPLDWAPEVTHRLPDTGGEDRLVADAVFHYTAHRPRRVHYRAFVEIDRTTMSSERLARKLITYARLYDYTPQQAGRRQTVADQAATFAWQRFYPRFPRVLFILTGASPTTLANRILDLRRMTTDHELVTRLAARVPLGAAVLEDLEEHGPSAPVWTPLAGDAERRGWMQL</sequence>
<keyword evidence="2" id="KW-1185">Reference proteome</keyword>
<reference evidence="1 2" key="1">
    <citation type="submission" date="2016-08" db="EMBL/GenBank/DDBJ databases">
        <title>The complete genome of Streptomyces subrutilus 10-1-1.</title>
        <authorList>
            <person name="Chen X."/>
        </authorList>
    </citation>
    <scope>NUCLEOTIDE SEQUENCE [LARGE SCALE GENOMIC DNA]</scope>
    <source>
        <strain evidence="1 2">10-1-1</strain>
    </source>
</reference>
<accession>A0A1E5PKD9</accession>
<evidence type="ECO:0008006" key="3">
    <source>
        <dbReference type="Google" id="ProtNLM"/>
    </source>
</evidence>
<dbReference type="Pfam" id="PF13814">
    <property type="entry name" value="Replic_Relax"/>
    <property type="match status" value="1"/>
</dbReference>
<dbReference type="AlphaFoldDB" id="A0A1E5PKD9"/>
<dbReference type="EMBL" id="MEHK01000001">
    <property type="protein sequence ID" value="OEJ30005.1"/>
    <property type="molecule type" value="Genomic_DNA"/>
</dbReference>
<protein>
    <recommendedName>
        <fullName evidence="3">Replication-relaxation</fullName>
    </recommendedName>
</protein>
<evidence type="ECO:0000313" key="1">
    <source>
        <dbReference type="EMBL" id="OEJ30005.1"/>
    </source>
</evidence>
<gene>
    <name evidence="1" type="ORF">BGK67_00110</name>
</gene>
<proteinExistence type="predicted"/>